<evidence type="ECO:0000313" key="3">
    <source>
        <dbReference type="EMBL" id="MCV3271037.1"/>
    </source>
</evidence>
<keyword evidence="1" id="KW-0807">Transducer</keyword>
<name>A0ABT3BBU2_9RHOB</name>
<dbReference type="Pfam" id="PF00015">
    <property type="entry name" value="MCPsignal"/>
    <property type="match status" value="1"/>
</dbReference>
<dbReference type="PROSITE" id="PS50111">
    <property type="entry name" value="CHEMOTAXIS_TRANSDUC_2"/>
    <property type="match status" value="1"/>
</dbReference>
<comment type="caution">
    <text evidence="3">The sequence shown here is derived from an EMBL/GenBank/DDBJ whole genome shotgun (WGS) entry which is preliminary data.</text>
</comment>
<accession>A0ABT3BBU2</accession>
<protein>
    <submittedName>
        <fullName evidence="3">Methyl-accepting chemotaxis protein</fullName>
    </submittedName>
</protein>
<dbReference type="SUPFAM" id="SSF58104">
    <property type="entry name" value="Methyl-accepting chemotaxis protein (MCP) signaling domain"/>
    <property type="match status" value="1"/>
</dbReference>
<dbReference type="Proteomes" id="UP001208690">
    <property type="component" value="Unassembled WGS sequence"/>
</dbReference>
<proteinExistence type="predicted"/>
<evidence type="ECO:0000256" key="1">
    <source>
        <dbReference type="PROSITE-ProRule" id="PRU00284"/>
    </source>
</evidence>
<reference evidence="3 4" key="1">
    <citation type="submission" date="2022-04" db="EMBL/GenBank/DDBJ databases">
        <title>Roseobacter sp. WL0113 is a bacterium isolated from neritic sediment.</title>
        <authorList>
            <person name="Wang L."/>
            <person name="He W."/>
            <person name="Zhang D.-F."/>
        </authorList>
    </citation>
    <scope>NUCLEOTIDE SEQUENCE [LARGE SCALE GENOMIC DNA]</scope>
    <source>
        <strain evidence="3 4">WL0113</strain>
    </source>
</reference>
<dbReference type="EMBL" id="JALIEB010000003">
    <property type="protein sequence ID" value="MCV3271037.1"/>
    <property type="molecule type" value="Genomic_DNA"/>
</dbReference>
<feature type="domain" description="Methyl-accepting transducer" evidence="2">
    <location>
        <begin position="104"/>
        <end position="240"/>
    </location>
</feature>
<gene>
    <name evidence="3" type="ORF">MUB52_06310</name>
</gene>
<evidence type="ECO:0000259" key="2">
    <source>
        <dbReference type="PROSITE" id="PS50111"/>
    </source>
</evidence>
<dbReference type="RefSeq" id="WP_263843356.1">
    <property type="nucleotide sequence ID" value="NZ_JALIEB010000003.1"/>
</dbReference>
<organism evidence="3 4">
    <name type="scientific">Roseobacter sinensis</name>
    <dbReference type="NCBI Taxonomy" id="2931391"/>
    <lineage>
        <taxon>Bacteria</taxon>
        <taxon>Pseudomonadati</taxon>
        <taxon>Pseudomonadota</taxon>
        <taxon>Alphaproteobacteria</taxon>
        <taxon>Rhodobacterales</taxon>
        <taxon>Roseobacteraceae</taxon>
        <taxon>Roseobacter</taxon>
    </lineage>
</organism>
<dbReference type="InterPro" id="IPR004089">
    <property type="entry name" value="MCPsignal_dom"/>
</dbReference>
<keyword evidence="4" id="KW-1185">Reference proteome</keyword>
<sequence>MTIQTEITTPDAATIDTLPFRTAIDRVATLRTLVMRMALKVSQLAADPTEEQRAALKEDAEAQAGTLRHTHDVLCGKAIFDDLPEALSAWLATVAQDQRGGLTAIARMADMTDGLRDTAEEGDAAEPDGLDTYVAYAQGDFFDAVTALTEHIWVQVDDGRATQLERAMQSATRLGEGLSRLERIGKYVRSMSINASVEASRAGEAGKGLAIIAQEFKVLAEEVQELTYSARQDIESIENS</sequence>
<dbReference type="Gene3D" id="1.10.287.950">
    <property type="entry name" value="Methyl-accepting chemotaxis protein"/>
    <property type="match status" value="1"/>
</dbReference>
<evidence type="ECO:0000313" key="4">
    <source>
        <dbReference type="Proteomes" id="UP001208690"/>
    </source>
</evidence>